<gene>
    <name evidence="2" type="ORF">PgNI_11192</name>
</gene>
<dbReference type="AlphaFoldDB" id="A0A6P8APD9"/>
<keyword evidence="1" id="KW-1185">Reference proteome</keyword>
<dbReference type="Proteomes" id="UP000515153">
    <property type="component" value="Chromosome VI"/>
</dbReference>
<sequence length="555" mass="60127">MTWRYNSCLISVAFSDEASRERLVREDVHGGLLEFGQNRLGVAGDLLVRESGGRRRLLVVVEAHHLAHLGQRLLVGPAVRLPDGGDALLEHLDDALDLLGRHGRVGGGVGGGGDEVGLRLVDGVEDGADLGVVDFFGMDLEQLLVEHNGIDFVPLELLAHLGQVKGGLDGDGGGGAKHTLALRPIVDRHLVDDGKVTADAAKAVNVPLEQSLDKLWVVQLGAELGLAKEAGKNHLVVVDGLRESTLAPKLGGHNVEGLKGLGLDLVSIVRMESLDDSLVVFDKDGSRARQFGKLPQHLNHLWVFVAVVVDVIIQHLLARGDDQLRLVRPPKQLDQFSRDTLAQLIVDLAAGPHRAVDAHTHVLFLGAPATGVVAFGQTLGQVDALLDQFLWGHDVLDVWREQRWPDATEDLLEQTSGVLQAVLFHVQAHKAARRRKGALLDRVGRAALLQHHFLQHGLGDGGRGAARVAAHGLHKLLRGAVDGLLQFMKFEQCFISVKLSDTRPTRFIMDAISMYMLQVVSVMETLACDDLYSSQVVDKMLLASEVRPCCVRNLA</sequence>
<reference evidence="1 2" key="1">
    <citation type="journal article" date="2019" name="Mol. Biol. Evol.">
        <title>Blast fungal genomes show frequent chromosomal changes, gene gains and losses, and effector gene turnover.</title>
        <authorList>
            <person name="Gomez Luciano L.B."/>
            <person name="Jason Tsai I."/>
            <person name="Chuma I."/>
            <person name="Tosa Y."/>
            <person name="Chen Y.H."/>
            <person name="Li J.Y."/>
            <person name="Li M.Y."/>
            <person name="Jade Lu M.Y."/>
            <person name="Nakayashiki H."/>
            <person name="Li W.H."/>
        </authorList>
    </citation>
    <scope>NUCLEOTIDE SEQUENCE [LARGE SCALE GENOMIC DNA]</scope>
    <source>
        <strain evidence="1 2">NI907</strain>
    </source>
</reference>
<reference evidence="2" key="2">
    <citation type="submission" date="2019-10" db="EMBL/GenBank/DDBJ databases">
        <authorList>
            <consortium name="NCBI Genome Project"/>
        </authorList>
    </citation>
    <scope>NUCLEOTIDE SEQUENCE</scope>
    <source>
        <strain evidence="2">NI907</strain>
    </source>
</reference>
<name>A0A6P8APD9_PYRGI</name>
<dbReference type="KEGG" id="pgri:PgNI_11192"/>
<dbReference type="GeneID" id="41966070"/>
<protein>
    <submittedName>
        <fullName evidence="2">Uncharacterized protein</fullName>
    </submittedName>
</protein>
<evidence type="ECO:0000313" key="1">
    <source>
        <dbReference type="Proteomes" id="UP000515153"/>
    </source>
</evidence>
<reference evidence="2" key="3">
    <citation type="submission" date="2025-08" db="UniProtKB">
        <authorList>
            <consortium name="RefSeq"/>
        </authorList>
    </citation>
    <scope>IDENTIFICATION</scope>
    <source>
        <strain evidence="2">NI907</strain>
    </source>
</reference>
<proteinExistence type="predicted"/>
<evidence type="ECO:0000313" key="2">
    <source>
        <dbReference type="RefSeq" id="XP_030976758.1"/>
    </source>
</evidence>
<organism evidence="1 2">
    <name type="scientific">Pyricularia grisea</name>
    <name type="common">Crabgrass-specific blast fungus</name>
    <name type="synonym">Magnaporthe grisea</name>
    <dbReference type="NCBI Taxonomy" id="148305"/>
    <lineage>
        <taxon>Eukaryota</taxon>
        <taxon>Fungi</taxon>
        <taxon>Dikarya</taxon>
        <taxon>Ascomycota</taxon>
        <taxon>Pezizomycotina</taxon>
        <taxon>Sordariomycetes</taxon>
        <taxon>Sordariomycetidae</taxon>
        <taxon>Magnaporthales</taxon>
        <taxon>Pyriculariaceae</taxon>
        <taxon>Pyricularia</taxon>
    </lineage>
</organism>
<dbReference type="RefSeq" id="XP_030976758.1">
    <property type="nucleotide sequence ID" value="XM_031131165.1"/>
</dbReference>
<accession>A0A6P8APD9</accession>